<evidence type="ECO:0000313" key="1">
    <source>
        <dbReference type="EMBL" id="KAK7603520.1"/>
    </source>
</evidence>
<name>A0AAN9TVG5_9HEMI</name>
<reference evidence="1 2" key="1">
    <citation type="submission" date="2024-03" db="EMBL/GenBank/DDBJ databases">
        <title>Adaptation during the transition from Ophiocordyceps entomopathogen to insect associate is accompanied by gene loss and intensified selection.</title>
        <authorList>
            <person name="Ward C.M."/>
            <person name="Onetto C.A."/>
            <person name="Borneman A.R."/>
        </authorList>
    </citation>
    <scope>NUCLEOTIDE SEQUENCE [LARGE SCALE GENOMIC DNA]</scope>
    <source>
        <strain evidence="1">AWRI1</strain>
        <tissue evidence="1">Single Adult Female</tissue>
    </source>
</reference>
<dbReference type="AlphaFoldDB" id="A0AAN9TVG5"/>
<protein>
    <recommendedName>
        <fullName evidence="3">PWWP domain-containing protein</fullName>
    </recommendedName>
</protein>
<comment type="caution">
    <text evidence="1">The sequence shown here is derived from an EMBL/GenBank/DDBJ whole genome shotgun (WGS) entry which is preliminary data.</text>
</comment>
<gene>
    <name evidence="1" type="ORF">V9T40_003519</name>
</gene>
<sequence>MVSELLKAGYWVFVRKKDGLLWPAIIRQIDPTAHSARVAYIKFKTDSESLSPEADVSLQYIYDFPWNAHRLLQEAKQATFSDTPRVEGKAYRRDTKSYYIALLEMTIDKYSETKSTRRASSSLHEGNIAILPVLRTPSPPPGEPTTGERQNLYEFQRPEEYGIPFHDAVSRGFQQLYFVDDYDSAWKRMLILNRKDTNLLKNEIAGIVCERHPQWVFTSRLDCKKHFQFIHPEPPPRDSNCSDVDMEPEEEYVEGAFEMEDDGERHRRVVLVDAPLDEDDIGYHSAREG</sequence>
<proteinExistence type="predicted"/>
<keyword evidence="2" id="KW-1185">Reference proteome</keyword>
<evidence type="ECO:0008006" key="3">
    <source>
        <dbReference type="Google" id="ProtNLM"/>
    </source>
</evidence>
<dbReference type="Proteomes" id="UP001367676">
    <property type="component" value="Unassembled WGS sequence"/>
</dbReference>
<accession>A0AAN9TVG5</accession>
<evidence type="ECO:0000313" key="2">
    <source>
        <dbReference type="Proteomes" id="UP001367676"/>
    </source>
</evidence>
<dbReference type="EMBL" id="JBBCAQ010000006">
    <property type="protein sequence ID" value="KAK7603520.1"/>
    <property type="molecule type" value="Genomic_DNA"/>
</dbReference>
<organism evidence="1 2">
    <name type="scientific">Parthenolecanium corni</name>
    <dbReference type="NCBI Taxonomy" id="536013"/>
    <lineage>
        <taxon>Eukaryota</taxon>
        <taxon>Metazoa</taxon>
        <taxon>Ecdysozoa</taxon>
        <taxon>Arthropoda</taxon>
        <taxon>Hexapoda</taxon>
        <taxon>Insecta</taxon>
        <taxon>Pterygota</taxon>
        <taxon>Neoptera</taxon>
        <taxon>Paraneoptera</taxon>
        <taxon>Hemiptera</taxon>
        <taxon>Sternorrhyncha</taxon>
        <taxon>Coccoidea</taxon>
        <taxon>Coccidae</taxon>
        <taxon>Parthenolecanium</taxon>
    </lineage>
</organism>